<dbReference type="EC" id="2.7.11.1" evidence="1"/>
<dbReference type="SMART" id="SM00220">
    <property type="entry name" value="S_TKc"/>
    <property type="match status" value="1"/>
</dbReference>
<dbReference type="GO" id="GO:0004674">
    <property type="term" value="F:protein serine/threonine kinase activity"/>
    <property type="evidence" value="ECO:0007669"/>
    <property type="project" value="UniProtKB-KW"/>
</dbReference>
<feature type="transmembrane region" description="Helical" evidence="10">
    <location>
        <begin position="409"/>
        <end position="430"/>
    </location>
</feature>
<feature type="domain" description="PASTA" evidence="12">
    <location>
        <begin position="633"/>
        <end position="697"/>
    </location>
</feature>
<evidence type="ECO:0000256" key="6">
    <source>
        <dbReference type="ARBA" id="ARBA00022840"/>
    </source>
</evidence>
<evidence type="ECO:0000256" key="3">
    <source>
        <dbReference type="ARBA" id="ARBA00022679"/>
    </source>
</evidence>
<dbReference type="FunFam" id="3.30.200.20:FF:000035">
    <property type="entry name" value="Serine/threonine protein kinase Stk1"/>
    <property type="match status" value="1"/>
</dbReference>
<dbReference type="PANTHER" id="PTHR43289">
    <property type="entry name" value="MITOGEN-ACTIVATED PROTEIN KINASE KINASE KINASE 20-RELATED"/>
    <property type="match status" value="1"/>
</dbReference>
<comment type="caution">
    <text evidence="13">The sequence shown here is derived from an EMBL/GenBank/DDBJ whole genome shotgun (WGS) entry which is preliminary data.</text>
</comment>
<dbReference type="Gene3D" id="3.30.200.20">
    <property type="entry name" value="Phosphorylase Kinase, domain 1"/>
    <property type="match status" value="1"/>
</dbReference>
<proteinExistence type="predicted"/>
<dbReference type="NCBIfam" id="NF033483">
    <property type="entry name" value="PknB_PASTA_kin"/>
    <property type="match status" value="1"/>
</dbReference>
<accession>A0A7Y9F4G3</accession>
<evidence type="ECO:0000313" key="13">
    <source>
        <dbReference type="EMBL" id="NYD58490.1"/>
    </source>
</evidence>
<dbReference type="Proteomes" id="UP000516957">
    <property type="component" value="Unassembled WGS sequence"/>
</dbReference>
<dbReference type="GO" id="GO:0005524">
    <property type="term" value="F:ATP binding"/>
    <property type="evidence" value="ECO:0007669"/>
    <property type="project" value="UniProtKB-KW"/>
</dbReference>
<dbReference type="CDD" id="cd06577">
    <property type="entry name" value="PASTA_pknB"/>
    <property type="match status" value="4"/>
</dbReference>
<sequence length="697" mass="73412">MPTDRQPHEVARPARQGTSGGLADPVTGRVLDGRYRIGPRIARGGMASVYEATDLRLDRVVAVKVMHVGLGDDEEFAARFVREARAAARLSHPNVVAVFDQGDDQGTVFLAMELVPGHTLRDVIAKEAPMSPSRALALVEPVVSALAAAHRSGIVHRDVKPENVLIADDGRVKVADFGLAKAVGTDTQHTATGGVLIGTVSYLAPELVSEGISDARADVYAVGVLLYELLTGAKPHEGESPIQVAYKHVHEDVAPPSRLVPSLPGYVDALVARATSRDRGLRPADAGVLLHHVHRVAHALAEGVREDPELTQDLAPLLLHPDTGEIVVEEPGPARPPGPGVDPGATGDHEPTSMLRTVSAPDSPVRAAALPGLPGLPDPRGPQPDAPASAVSPARPAGPARRRRWRGPVAVLLAVLLATTLGIGAWWYGWARYSTVPSVLEQGRASAVAELEDAGFEVVLGEAVYSNRVPEGRVVTAEPGAGSRALEGDEVTIVLSLGIEQYPVPELAGRTLEEARSALAEVELEVGRVKERFSETVPDDQVVRSTPGPGKELRPGAAVDLVVSKGRKPVNVGDWVGEPADEAQRTLERKGLVVQRNEDVFSDDVAAGDVVAQEPTGGTLFKGDTVTLTVSKGPELVEVPGVRAQGVDAARAQLESLGFVVQVENISDYLGLGYVFRTDPGAGELVPKGSTITLFLV</sequence>
<dbReference type="GO" id="GO:0045717">
    <property type="term" value="P:negative regulation of fatty acid biosynthetic process"/>
    <property type="evidence" value="ECO:0007669"/>
    <property type="project" value="UniProtKB-ARBA"/>
</dbReference>
<organism evidence="13 14">
    <name type="scientific">Nocardioides marinisabuli</name>
    <dbReference type="NCBI Taxonomy" id="419476"/>
    <lineage>
        <taxon>Bacteria</taxon>
        <taxon>Bacillati</taxon>
        <taxon>Actinomycetota</taxon>
        <taxon>Actinomycetes</taxon>
        <taxon>Propionibacteriales</taxon>
        <taxon>Nocardioidaceae</taxon>
        <taxon>Nocardioides</taxon>
    </lineage>
</organism>
<protein>
    <recommendedName>
        <fullName evidence="1">non-specific serine/threonine protein kinase</fullName>
        <ecNumber evidence="1">2.7.11.1</ecNumber>
    </recommendedName>
</protein>
<keyword evidence="10" id="KW-0472">Membrane</keyword>
<dbReference type="Pfam" id="PF03793">
    <property type="entry name" value="PASTA"/>
    <property type="match status" value="4"/>
</dbReference>
<dbReference type="FunFam" id="1.10.510.10:FF:000021">
    <property type="entry name" value="Serine/threonine protein kinase"/>
    <property type="match status" value="1"/>
</dbReference>
<dbReference type="Gene3D" id="3.30.10.20">
    <property type="match status" value="4"/>
</dbReference>
<dbReference type="InterPro" id="IPR000719">
    <property type="entry name" value="Prot_kinase_dom"/>
</dbReference>
<feature type="compositionally biased region" description="Pro residues" evidence="9">
    <location>
        <begin position="374"/>
        <end position="385"/>
    </location>
</feature>
<dbReference type="PROSITE" id="PS50011">
    <property type="entry name" value="PROTEIN_KINASE_DOM"/>
    <property type="match status" value="1"/>
</dbReference>
<dbReference type="InterPro" id="IPR008271">
    <property type="entry name" value="Ser/Thr_kinase_AS"/>
</dbReference>
<evidence type="ECO:0000259" key="12">
    <source>
        <dbReference type="PROSITE" id="PS51178"/>
    </source>
</evidence>
<dbReference type="PANTHER" id="PTHR43289:SF34">
    <property type="entry name" value="SERINE_THREONINE-PROTEIN KINASE YBDM-RELATED"/>
    <property type="match status" value="1"/>
</dbReference>
<comment type="catalytic activity">
    <reaction evidence="7">
        <text>L-threonyl-[protein] + ATP = O-phospho-L-threonyl-[protein] + ADP + H(+)</text>
        <dbReference type="Rhea" id="RHEA:46608"/>
        <dbReference type="Rhea" id="RHEA-COMP:11060"/>
        <dbReference type="Rhea" id="RHEA-COMP:11605"/>
        <dbReference type="ChEBI" id="CHEBI:15378"/>
        <dbReference type="ChEBI" id="CHEBI:30013"/>
        <dbReference type="ChEBI" id="CHEBI:30616"/>
        <dbReference type="ChEBI" id="CHEBI:61977"/>
        <dbReference type="ChEBI" id="CHEBI:456216"/>
        <dbReference type="EC" id="2.7.11.1"/>
    </reaction>
</comment>
<keyword evidence="3 13" id="KW-0808">Transferase</keyword>
<dbReference type="PROSITE" id="PS51178">
    <property type="entry name" value="PASTA"/>
    <property type="match status" value="4"/>
</dbReference>
<feature type="region of interest" description="Disordered" evidence="9">
    <location>
        <begin position="1"/>
        <end position="26"/>
    </location>
</feature>
<keyword evidence="6" id="KW-0067">ATP-binding</keyword>
<keyword evidence="4" id="KW-0547">Nucleotide-binding</keyword>
<gene>
    <name evidence="13" type="ORF">BKA08_002728</name>
</gene>
<dbReference type="AlphaFoldDB" id="A0A7Y9F4G3"/>
<evidence type="ECO:0000256" key="7">
    <source>
        <dbReference type="ARBA" id="ARBA00047899"/>
    </source>
</evidence>
<evidence type="ECO:0000256" key="1">
    <source>
        <dbReference type="ARBA" id="ARBA00012513"/>
    </source>
</evidence>
<name>A0A7Y9F4G3_9ACTN</name>
<feature type="region of interest" description="Disordered" evidence="9">
    <location>
        <begin position="327"/>
        <end position="401"/>
    </location>
</feature>
<keyword evidence="10" id="KW-1133">Transmembrane helix</keyword>
<feature type="domain" description="PASTA" evidence="12">
    <location>
        <begin position="430"/>
        <end position="497"/>
    </location>
</feature>
<evidence type="ECO:0000256" key="5">
    <source>
        <dbReference type="ARBA" id="ARBA00022777"/>
    </source>
</evidence>
<keyword evidence="10" id="KW-0812">Transmembrane</keyword>
<feature type="compositionally biased region" description="Low complexity" evidence="9">
    <location>
        <begin position="386"/>
        <end position="399"/>
    </location>
</feature>
<evidence type="ECO:0000259" key="11">
    <source>
        <dbReference type="PROSITE" id="PS50011"/>
    </source>
</evidence>
<feature type="domain" description="PASTA" evidence="12">
    <location>
        <begin position="498"/>
        <end position="565"/>
    </location>
</feature>
<dbReference type="CDD" id="cd14014">
    <property type="entry name" value="STKc_PknB_like"/>
    <property type="match status" value="1"/>
</dbReference>
<keyword evidence="5 13" id="KW-0418">Kinase</keyword>
<dbReference type="InterPro" id="IPR011009">
    <property type="entry name" value="Kinase-like_dom_sf"/>
</dbReference>
<evidence type="ECO:0000256" key="10">
    <source>
        <dbReference type="SAM" id="Phobius"/>
    </source>
</evidence>
<dbReference type="PROSITE" id="PS00108">
    <property type="entry name" value="PROTEIN_KINASE_ST"/>
    <property type="match status" value="1"/>
</dbReference>
<dbReference type="SMART" id="SM00740">
    <property type="entry name" value="PASTA"/>
    <property type="match status" value="4"/>
</dbReference>
<keyword evidence="14" id="KW-1185">Reference proteome</keyword>
<feature type="domain" description="PASTA" evidence="12">
    <location>
        <begin position="566"/>
        <end position="632"/>
    </location>
</feature>
<keyword evidence="2" id="KW-0723">Serine/threonine-protein kinase</keyword>
<comment type="catalytic activity">
    <reaction evidence="8">
        <text>L-seryl-[protein] + ATP = O-phospho-L-seryl-[protein] + ADP + H(+)</text>
        <dbReference type="Rhea" id="RHEA:17989"/>
        <dbReference type="Rhea" id="RHEA-COMP:9863"/>
        <dbReference type="Rhea" id="RHEA-COMP:11604"/>
        <dbReference type="ChEBI" id="CHEBI:15378"/>
        <dbReference type="ChEBI" id="CHEBI:29999"/>
        <dbReference type="ChEBI" id="CHEBI:30616"/>
        <dbReference type="ChEBI" id="CHEBI:83421"/>
        <dbReference type="ChEBI" id="CHEBI:456216"/>
        <dbReference type="EC" id="2.7.11.1"/>
    </reaction>
</comment>
<evidence type="ECO:0000256" key="2">
    <source>
        <dbReference type="ARBA" id="ARBA00022527"/>
    </source>
</evidence>
<dbReference type="SUPFAM" id="SSF56112">
    <property type="entry name" value="Protein kinase-like (PK-like)"/>
    <property type="match status" value="1"/>
</dbReference>
<dbReference type="InterPro" id="IPR005543">
    <property type="entry name" value="PASTA_dom"/>
</dbReference>
<reference evidence="13 14" key="1">
    <citation type="submission" date="2020-07" db="EMBL/GenBank/DDBJ databases">
        <title>Sequencing the genomes of 1000 actinobacteria strains.</title>
        <authorList>
            <person name="Klenk H.-P."/>
        </authorList>
    </citation>
    <scope>NUCLEOTIDE SEQUENCE [LARGE SCALE GENOMIC DNA]</scope>
    <source>
        <strain evidence="13 14">DSM 18965</strain>
    </source>
</reference>
<feature type="compositionally biased region" description="Basic and acidic residues" evidence="9">
    <location>
        <begin position="1"/>
        <end position="12"/>
    </location>
</feature>
<dbReference type="Pfam" id="PF00069">
    <property type="entry name" value="Pkinase"/>
    <property type="match status" value="1"/>
</dbReference>
<evidence type="ECO:0000256" key="9">
    <source>
        <dbReference type="SAM" id="MobiDB-lite"/>
    </source>
</evidence>
<dbReference type="EMBL" id="JACCBE010000001">
    <property type="protein sequence ID" value="NYD58490.1"/>
    <property type="molecule type" value="Genomic_DNA"/>
</dbReference>
<evidence type="ECO:0000256" key="8">
    <source>
        <dbReference type="ARBA" id="ARBA00048679"/>
    </source>
</evidence>
<feature type="domain" description="Protein kinase" evidence="11">
    <location>
        <begin position="35"/>
        <end position="294"/>
    </location>
</feature>
<evidence type="ECO:0000313" key="14">
    <source>
        <dbReference type="Proteomes" id="UP000516957"/>
    </source>
</evidence>
<evidence type="ECO:0000256" key="4">
    <source>
        <dbReference type="ARBA" id="ARBA00022741"/>
    </source>
</evidence>
<dbReference type="Gene3D" id="1.10.510.10">
    <property type="entry name" value="Transferase(Phosphotransferase) domain 1"/>
    <property type="match status" value="1"/>
</dbReference>